<dbReference type="Proteomes" id="UP000266441">
    <property type="component" value="Unassembled WGS sequence"/>
</dbReference>
<dbReference type="PANTHER" id="PTHR37422">
    <property type="entry name" value="TEICHURONIC ACID BIOSYNTHESIS PROTEIN TUAE"/>
    <property type="match status" value="1"/>
</dbReference>
<comment type="caution">
    <text evidence="7">The sequence shown here is derived from an EMBL/GenBank/DDBJ whole genome shotgun (WGS) entry which is preliminary data.</text>
</comment>
<feature type="transmembrane region" description="Helical" evidence="5">
    <location>
        <begin position="284"/>
        <end position="306"/>
    </location>
</feature>
<evidence type="ECO:0000313" key="8">
    <source>
        <dbReference type="Proteomes" id="UP000266441"/>
    </source>
</evidence>
<dbReference type="AlphaFoldDB" id="A0A399D4S4"/>
<feature type="transmembrane region" description="Helical" evidence="5">
    <location>
        <begin position="40"/>
        <end position="60"/>
    </location>
</feature>
<comment type="subcellular location">
    <subcellularLocation>
        <location evidence="1">Membrane</location>
        <topology evidence="1">Multi-pass membrane protein</topology>
    </subcellularLocation>
</comment>
<reference evidence="7 8" key="1">
    <citation type="journal article" date="2015" name="Int. J. Syst. Evol. Microbiol.">
        <title>Mariniphaga sediminis sp. nov., isolated from coastal sediment.</title>
        <authorList>
            <person name="Wang F.Q."/>
            <person name="Shen Q.Y."/>
            <person name="Chen G.J."/>
            <person name="Du Z.J."/>
        </authorList>
    </citation>
    <scope>NUCLEOTIDE SEQUENCE [LARGE SCALE GENOMIC DNA]</scope>
    <source>
        <strain evidence="7 8">SY21</strain>
    </source>
</reference>
<feature type="transmembrane region" description="Helical" evidence="5">
    <location>
        <begin position="80"/>
        <end position="97"/>
    </location>
</feature>
<evidence type="ECO:0000256" key="1">
    <source>
        <dbReference type="ARBA" id="ARBA00004141"/>
    </source>
</evidence>
<feature type="transmembrane region" description="Helical" evidence="5">
    <location>
        <begin position="142"/>
        <end position="160"/>
    </location>
</feature>
<proteinExistence type="predicted"/>
<keyword evidence="2 5" id="KW-0812">Transmembrane</keyword>
<organism evidence="7 8">
    <name type="scientific">Mariniphaga sediminis</name>
    <dbReference type="NCBI Taxonomy" id="1628158"/>
    <lineage>
        <taxon>Bacteria</taxon>
        <taxon>Pseudomonadati</taxon>
        <taxon>Bacteroidota</taxon>
        <taxon>Bacteroidia</taxon>
        <taxon>Marinilabiliales</taxon>
        <taxon>Prolixibacteraceae</taxon>
        <taxon>Mariniphaga</taxon>
    </lineage>
</organism>
<gene>
    <name evidence="7" type="ORF">D1164_08415</name>
</gene>
<accession>A0A399D4S4</accession>
<dbReference type="PANTHER" id="PTHR37422:SF13">
    <property type="entry name" value="LIPOPOLYSACCHARIDE BIOSYNTHESIS PROTEIN PA4999-RELATED"/>
    <property type="match status" value="1"/>
</dbReference>
<evidence type="ECO:0000256" key="3">
    <source>
        <dbReference type="ARBA" id="ARBA00022989"/>
    </source>
</evidence>
<evidence type="ECO:0000259" key="6">
    <source>
        <dbReference type="Pfam" id="PF04932"/>
    </source>
</evidence>
<feature type="domain" description="O-antigen ligase-related" evidence="6">
    <location>
        <begin position="248"/>
        <end position="406"/>
    </location>
</feature>
<name>A0A399D4S4_9BACT</name>
<keyword evidence="3 5" id="KW-1133">Transmembrane helix</keyword>
<dbReference type="GO" id="GO:0016874">
    <property type="term" value="F:ligase activity"/>
    <property type="evidence" value="ECO:0007669"/>
    <property type="project" value="UniProtKB-KW"/>
</dbReference>
<dbReference type="InterPro" id="IPR051533">
    <property type="entry name" value="WaaL-like"/>
</dbReference>
<keyword evidence="7" id="KW-0436">Ligase</keyword>
<feature type="transmembrane region" description="Helical" evidence="5">
    <location>
        <begin position="6"/>
        <end position="28"/>
    </location>
</feature>
<feature type="transmembrane region" description="Helical" evidence="5">
    <location>
        <begin position="428"/>
        <end position="445"/>
    </location>
</feature>
<dbReference type="Pfam" id="PF04932">
    <property type="entry name" value="Wzy_C"/>
    <property type="match status" value="1"/>
</dbReference>
<evidence type="ECO:0000313" key="7">
    <source>
        <dbReference type="EMBL" id="RIH65672.1"/>
    </source>
</evidence>
<evidence type="ECO:0000256" key="4">
    <source>
        <dbReference type="ARBA" id="ARBA00023136"/>
    </source>
</evidence>
<keyword evidence="8" id="KW-1185">Reference proteome</keyword>
<evidence type="ECO:0000256" key="5">
    <source>
        <dbReference type="SAM" id="Phobius"/>
    </source>
</evidence>
<feature type="transmembrane region" description="Helical" evidence="5">
    <location>
        <begin position="211"/>
        <end position="231"/>
    </location>
</feature>
<feature type="transmembrane region" description="Helical" evidence="5">
    <location>
        <begin position="238"/>
        <end position="255"/>
    </location>
</feature>
<dbReference type="InterPro" id="IPR007016">
    <property type="entry name" value="O-antigen_ligase-rel_domated"/>
</dbReference>
<dbReference type="GO" id="GO:0016020">
    <property type="term" value="C:membrane"/>
    <property type="evidence" value="ECO:0007669"/>
    <property type="project" value="UniProtKB-SubCell"/>
</dbReference>
<dbReference type="EMBL" id="QWET01000005">
    <property type="protein sequence ID" value="RIH65672.1"/>
    <property type="molecule type" value="Genomic_DNA"/>
</dbReference>
<evidence type="ECO:0000256" key="2">
    <source>
        <dbReference type="ARBA" id="ARBA00022692"/>
    </source>
</evidence>
<feature type="transmembrane region" description="Helical" evidence="5">
    <location>
        <begin position="398"/>
        <end position="416"/>
    </location>
</feature>
<keyword evidence="4 5" id="KW-0472">Membrane</keyword>
<protein>
    <submittedName>
        <fullName evidence="7">O-antigen ligase family protein</fullName>
    </submittedName>
</protein>
<feature type="transmembrane region" description="Helical" evidence="5">
    <location>
        <begin position="109"/>
        <end position="130"/>
    </location>
</feature>
<sequence>MIQNNTIKITLFYLISISFILLNLWFVVKKDTLAINVLPVVLGIVLTVIFSFDKLIWFVVFFTPLSLPLSTVMPGFDFDMYLPTEPLLFGILILFLLKVIHERSFDRKILLHPVSLAIYLNLFWILITSLTSSMPVVSFKFLLSRLWFVVALYLLTAKIFTTDSQKAEKYIWLYLISFLIVIFYAITRHWGYGLLNKKAAHFVVTPFYNDHTSYGAALAMFLPFSVLFALSRCYSKKIRTLGWGLTGILTVAFVLSYSRAAWLSVMAALVVWGIIKLKIRFQPIFITVILFFSLVFSFQNQIVMYLERNSDESSSNLTEHFSSMTNISSDASNLERLNRWNCAIRMFEERPVFGFGPGTYMFQYASFQLKKDRTIISTNAGDAGNAHSEYLGPLSESGVLGLLTFLLIIITVSYTAVNTWSRLTDARLKGIVLAAFLGLVTYYVHGFLNNFLDTDKLSVPFWGFTAMIVAIDLHSRRGKRGTEIKNPD</sequence>
<feature type="transmembrane region" description="Helical" evidence="5">
    <location>
        <begin position="172"/>
        <end position="191"/>
    </location>
</feature>